<keyword evidence="2" id="KW-0472">Membrane</keyword>
<accession>A0A7W2JV65</accession>
<keyword evidence="1" id="KW-0175">Coiled coil</keyword>
<evidence type="ECO:0000313" key="3">
    <source>
        <dbReference type="EMBL" id="MBA6065682.1"/>
    </source>
</evidence>
<dbReference type="AlphaFoldDB" id="A0A7W2JV65"/>
<keyword evidence="2" id="KW-0812">Transmembrane</keyword>
<reference evidence="3 4" key="1">
    <citation type="submission" date="2020-07" db="EMBL/GenBank/DDBJ databases">
        <title>Diversity of carbapenemase encoding genes among Pseudomonas putida group clinical isolates in a tertiary Brazilian hospital.</title>
        <authorList>
            <person name="Alberto-Lei F."/>
            <person name="Nodari C.S."/>
            <person name="Streling A.P."/>
            <person name="Paulino J.T."/>
            <person name="Bessa-Neto F.O."/>
            <person name="Cayo R."/>
            <person name="Gales A.C."/>
        </authorList>
    </citation>
    <scope>NUCLEOTIDE SEQUENCE [LARGE SCALE GENOMIC DNA]</scope>
    <source>
        <strain evidence="3 4">14802</strain>
    </source>
</reference>
<evidence type="ECO:0000256" key="2">
    <source>
        <dbReference type="SAM" id="Phobius"/>
    </source>
</evidence>
<evidence type="ECO:0000256" key="1">
    <source>
        <dbReference type="SAM" id="Coils"/>
    </source>
</evidence>
<name>A0A7W2JV65_9PSED</name>
<gene>
    <name evidence="3" type="ORF">H4C75_13025</name>
</gene>
<organism evidence="3 4">
    <name type="scientific">Pseudomonas mosselii</name>
    <dbReference type="NCBI Taxonomy" id="78327"/>
    <lineage>
        <taxon>Bacteria</taxon>
        <taxon>Pseudomonadati</taxon>
        <taxon>Pseudomonadota</taxon>
        <taxon>Gammaproteobacteria</taxon>
        <taxon>Pseudomonadales</taxon>
        <taxon>Pseudomonadaceae</taxon>
        <taxon>Pseudomonas</taxon>
    </lineage>
</organism>
<dbReference type="Proteomes" id="UP000541770">
    <property type="component" value="Unassembled WGS sequence"/>
</dbReference>
<feature type="transmembrane region" description="Helical" evidence="2">
    <location>
        <begin position="6"/>
        <end position="25"/>
    </location>
</feature>
<evidence type="ECO:0000313" key="4">
    <source>
        <dbReference type="Proteomes" id="UP000541770"/>
    </source>
</evidence>
<dbReference type="RefSeq" id="WP_182323031.1">
    <property type="nucleotide sequence ID" value="NZ_JACGDE010000008.1"/>
</dbReference>
<keyword evidence="2" id="KW-1133">Transmembrane helix</keyword>
<protein>
    <recommendedName>
        <fullName evidence="5">DUF2802 domain-containing protein</fullName>
    </recommendedName>
</protein>
<dbReference type="EMBL" id="JACGDE010000008">
    <property type="protein sequence ID" value="MBA6065682.1"/>
    <property type="molecule type" value="Genomic_DNA"/>
</dbReference>
<feature type="coiled-coil region" evidence="1">
    <location>
        <begin position="45"/>
        <end position="97"/>
    </location>
</feature>
<comment type="caution">
    <text evidence="3">The sequence shown here is derived from an EMBL/GenBank/DDBJ whole genome shotgun (WGS) entry which is preliminary data.</text>
</comment>
<sequence length="166" mass="18732">MQPHQQVLAMGIIWLVTLIVAPYLFSKARSRAFNRGVEIGKEHHRADLKLQLKTLREELDEIRIQTEADQRKHQLAVASLKRTITELEERIMSYTGMPVTRADYDLMISAAETLALAEKTWKVVQGTEPWCKRALQQRQDIQALAVRLHHQLRSTPASAAAAGAAA</sequence>
<proteinExistence type="predicted"/>
<evidence type="ECO:0008006" key="5">
    <source>
        <dbReference type="Google" id="ProtNLM"/>
    </source>
</evidence>